<dbReference type="InterPro" id="IPR052701">
    <property type="entry name" value="GAG_Ulvan_Degrading_Sulfatases"/>
</dbReference>
<reference evidence="3" key="1">
    <citation type="submission" date="2017-01" db="EMBL/GenBank/DDBJ databases">
        <authorList>
            <person name="Varghese N."/>
            <person name="Submissions S."/>
        </authorList>
    </citation>
    <scope>NUCLEOTIDE SEQUENCE [LARGE SCALE GENOMIC DNA]</scope>
    <source>
        <strain evidence="3">DSM 15366</strain>
    </source>
</reference>
<dbReference type="PROSITE" id="PS51257">
    <property type="entry name" value="PROKAR_LIPOPROTEIN"/>
    <property type="match status" value="1"/>
</dbReference>
<proteinExistence type="predicted"/>
<dbReference type="RefSeq" id="WP_084182087.1">
    <property type="nucleotide sequence ID" value="NZ_FTMA01000005.1"/>
</dbReference>
<dbReference type="PANTHER" id="PTHR43751">
    <property type="entry name" value="SULFATASE"/>
    <property type="match status" value="1"/>
</dbReference>
<dbReference type="CDD" id="cd16027">
    <property type="entry name" value="SGSH"/>
    <property type="match status" value="1"/>
</dbReference>
<dbReference type="InterPro" id="IPR000917">
    <property type="entry name" value="Sulfatase_N"/>
</dbReference>
<dbReference type="Pfam" id="PF00884">
    <property type="entry name" value="Sulfatase"/>
    <property type="match status" value="1"/>
</dbReference>
<dbReference type="STRING" id="228959.SAMN05421797_10510"/>
<gene>
    <name evidence="2" type="ORF">SAMN05421797_10510</name>
</gene>
<dbReference type="PANTHER" id="PTHR43751:SF1">
    <property type="entry name" value="SULFATASE ATSG-RELATED"/>
    <property type="match status" value="1"/>
</dbReference>
<evidence type="ECO:0000259" key="1">
    <source>
        <dbReference type="Pfam" id="PF00884"/>
    </source>
</evidence>
<keyword evidence="3" id="KW-1185">Reference proteome</keyword>
<protein>
    <submittedName>
        <fullName evidence="2">Uncharacterized sulfatase</fullName>
    </submittedName>
</protein>
<dbReference type="Proteomes" id="UP000186953">
    <property type="component" value="Unassembled WGS sequence"/>
</dbReference>
<dbReference type="EMBL" id="FTMA01000005">
    <property type="protein sequence ID" value="SIQ98068.1"/>
    <property type="molecule type" value="Genomic_DNA"/>
</dbReference>
<accession>A0A1N6X6U7</accession>
<dbReference type="OrthoDB" id="9789742at2"/>
<dbReference type="InterPro" id="IPR017850">
    <property type="entry name" value="Alkaline_phosphatase_core_sf"/>
</dbReference>
<evidence type="ECO:0000313" key="3">
    <source>
        <dbReference type="Proteomes" id="UP000186953"/>
    </source>
</evidence>
<feature type="domain" description="Sulfatase N-terminal" evidence="1">
    <location>
        <begin position="43"/>
        <end position="314"/>
    </location>
</feature>
<dbReference type="Gene3D" id="3.40.720.10">
    <property type="entry name" value="Alkaline Phosphatase, subunit A"/>
    <property type="match status" value="1"/>
</dbReference>
<name>A0A1N6X6U7_9FLAO</name>
<evidence type="ECO:0000313" key="2">
    <source>
        <dbReference type="EMBL" id="SIQ98068.1"/>
    </source>
</evidence>
<organism evidence="2 3">
    <name type="scientific">Maribacter ulvicola</name>
    <dbReference type="NCBI Taxonomy" id="228959"/>
    <lineage>
        <taxon>Bacteria</taxon>
        <taxon>Pseudomonadati</taxon>
        <taxon>Bacteroidota</taxon>
        <taxon>Flavobacteriia</taxon>
        <taxon>Flavobacteriales</taxon>
        <taxon>Flavobacteriaceae</taxon>
        <taxon>Maribacter</taxon>
    </lineage>
</organism>
<dbReference type="AlphaFoldDB" id="A0A1N6X6U7"/>
<dbReference type="SUPFAM" id="SSF53649">
    <property type="entry name" value="Alkaline phosphatase-like"/>
    <property type="match status" value="1"/>
</dbReference>
<sequence length="502" mass="57666">MKFKKPTSQFSMYFKFITCFLALVIILSGCNEVKNAVPEPKQPNIVWIIAEDMSQDLACYGNDLVKTPILDELASRGVRYQNAFANGPACSPSRTSLITGYYQNSIGAHHMRYPDSLRPDLPKGVEPIHILLKKKGYQVANITSGAGTGKTDWLFDYDPKTYDKSTWKELNKDAPFFARISLGLTHRKFARDKKNPVDPNKITIPPYYPDHAVTRNDWAGYYESIQLLDRQVGSIIDELKTNDLLDNTLIFFFSDHGRPMIRAKNFLYDSGLKIPLIVASYDQQIKEDLLPSQSVDESMLSLIDLSATTLNLAGETDYKTQGKPFLGHQNVADKKYVYGAVDRIGNIFLKSRTVRSKRFRYIRNYNNDLSINAATTAYRRANHPIYHLLNILNDRGELDAHQSKLVHKMEYEELYDVIYDPYELDNLALKPEWQNKLKDLSNNLDDWLKRIDDKGLYEDSEDIKRAFESYGKKTMAKQEKSIEKLHLEVKKQSDLIVKTNKN</sequence>